<dbReference type="STRING" id="1195246.AGRI_12596"/>
<dbReference type="PANTHER" id="PTHR37323:SF1">
    <property type="entry name" value="L-ORNITHINE N(ALPHA)-ACYLTRANSFERASE"/>
    <property type="match status" value="1"/>
</dbReference>
<dbReference type="Pfam" id="PF13444">
    <property type="entry name" value="Acetyltransf_5"/>
    <property type="match status" value="1"/>
</dbReference>
<dbReference type="PANTHER" id="PTHR37323">
    <property type="entry name" value="GCN5-RELATED N-ACETYLTRANSFERASE"/>
    <property type="match status" value="1"/>
</dbReference>
<evidence type="ECO:0000256" key="10">
    <source>
        <dbReference type="ARBA" id="ARBA00047785"/>
    </source>
</evidence>
<evidence type="ECO:0000256" key="9">
    <source>
        <dbReference type="ARBA" id="ARBA00045724"/>
    </source>
</evidence>
<accession>I8U7S4</accession>
<evidence type="ECO:0000256" key="4">
    <source>
        <dbReference type="ARBA" id="ARBA00023098"/>
    </source>
</evidence>
<evidence type="ECO:0000256" key="3">
    <source>
        <dbReference type="ARBA" id="ARBA00022679"/>
    </source>
</evidence>
<protein>
    <recommendedName>
        <fullName evidence="8">L-ornithine N(alpha)-acyltransferase</fullName>
        <ecNumber evidence="7">2.3.2.30</ecNumber>
    </recommendedName>
</protein>
<dbReference type="EMBL" id="AKKU01000025">
    <property type="protein sequence ID" value="EIW88043.1"/>
    <property type="molecule type" value="Genomic_DNA"/>
</dbReference>
<keyword evidence="2" id="KW-0444">Lipid biosynthesis</keyword>
<name>I8U7S4_9ALTE</name>
<evidence type="ECO:0000256" key="8">
    <source>
        <dbReference type="ARBA" id="ARBA00039866"/>
    </source>
</evidence>
<comment type="pathway">
    <text evidence="1">Lipid metabolism.</text>
</comment>
<dbReference type="GO" id="GO:0043810">
    <property type="term" value="F:ornithine-acyl [acyl carrier protein] N-acyltransferase activity"/>
    <property type="evidence" value="ECO:0007669"/>
    <property type="project" value="UniProtKB-EC"/>
</dbReference>
<proteinExistence type="inferred from homology"/>
<keyword evidence="4" id="KW-0443">Lipid metabolism</keyword>
<dbReference type="Proteomes" id="UP000035062">
    <property type="component" value="Unassembled WGS sequence"/>
</dbReference>
<evidence type="ECO:0000256" key="2">
    <source>
        <dbReference type="ARBA" id="ARBA00022516"/>
    </source>
</evidence>
<keyword evidence="5" id="KW-0012">Acyltransferase</keyword>
<comment type="similarity">
    <text evidence="6">Belongs to the acetyltransferase family. OlsB subfamily.</text>
</comment>
<evidence type="ECO:0000313" key="12">
    <source>
        <dbReference type="Proteomes" id="UP000035062"/>
    </source>
</evidence>
<dbReference type="eggNOG" id="COG3176">
    <property type="taxonomic scope" value="Bacteria"/>
</dbReference>
<comment type="function">
    <text evidence="9">Catalyzes the first step in the biosynthesis of ornithine lipids, which are phosphorus-free membrane lipids. Catalyzes the 3-hydroxyacyl-acyl carrier protein-dependent acylation of ornithine to form lyso-ornithine lipid (LOL).</text>
</comment>
<dbReference type="PATRIC" id="fig|1195246.3.peg.2498"/>
<keyword evidence="12" id="KW-1185">Reference proteome</keyword>
<evidence type="ECO:0000313" key="11">
    <source>
        <dbReference type="EMBL" id="EIW88043.1"/>
    </source>
</evidence>
<comment type="caution">
    <text evidence="11">The sequence shown here is derived from an EMBL/GenBank/DDBJ whole genome shotgun (WGS) entry which is preliminary data.</text>
</comment>
<dbReference type="EC" id="2.3.2.30" evidence="7"/>
<reference evidence="11 12" key="1">
    <citation type="journal article" date="2012" name="J. Bacteriol.">
        <title>Genome Sequence of Pectin-Degrading Alishewanella agri, Isolated from Landfill Soil.</title>
        <authorList>
            <person name="Kim J."/>
            <person name="Jung J."/>
            <person name="Sung J.S."/>
            <person name="Chun J."/>
            <person name="Park W."/>
        </authorList>
    </citation>
    <scope>NUCLEOTIDE SEQUENCE [LARGE SCALE GENOMIC DNA]</scope>
    <source>
        <strain evidence="11 12">BL06</strain>
    </source>
</reference>
<evidence type="ECO:0000256" key="6">
    <source>
        <dbReference type="ARBA" id="ARBA00038095"/>
    </source>
</evidence>
<evidence type="ECO:0000256" key="5">
    <source>
        <dbReference type="ARBA" id="ARBA00023315"/>
    </source>
</evidence>
<organism evidence="11 12">
    <name type="scientific">Alishewanella agri BL06</name>
    <dbReference type="NCBI Taxonomy" id="1195246"/>
    <lineage>
        <taxon>Bacteria</taxon>
        <taxon>Pseudomonadati</taxon>
        <taxon>Pseudomonadota</taxon>
        <taxon>Gammaproteobacteria</taxon>
        <taxon>Alteromonadales</taxon>
        <taxon>Alteromonadaceae</taxon>
        <taxon>Alishewanella</taxon>
    </lineage>
</organism>
<sequence>MQQAIPLAAAVAAESMQAELGGLTPLATFRGLLIFSTDASDIPSTMQEIGRIREAVFRQAGAGRNLPRDLDDLDYTAPAYQQLLVWDPERLQLVAMYRYQLGWLAADAGLHILRTSQLFRYSEAFRAQVLPYAIELGRSVVNPAAAAHTLGFFALWLGLGALLRRHPRLQYFFGNVTLYPQLGEVAMQHIVQFCQQLYPPPEPMLQALPELLYRSKPMMVDAELLHAAPSERIKALQYSLQALHCRIPPVLQSYLSVGNGIWFDDAALDLDFGAAYEQSIIVPLHALSHAFRQRFLDCQL</sequence>
<dbReference type="GO" id="GO:0006629">
    <property type="term" value="P:lipid metabolic process"/>
    <property type="evidence" value="ECO:0007669"/>
    <property type="project" value="UniProtKB-KW"/>
</dbReference>
<evidence type="ECO:0000256" key="1">
    <source>
        <dbReference type="ARBA" id="ARBA00005189"/>
    </source>
</evidence>
<dbReference type="RefSeq" id="WP_008985309.1">
    <property type="nucleotide sequence ID" value="NZ_AKKU01000025.1"/>
</dbReference>
<dbReference type="InterPro" id="IPR052351">
    <property type="entry name" value="Ornithine_N-alpha-AT"/>
</dbReference>
<comment type="catalytic activity">
    <reaction evidence="10">
        <text>a (3R)-hydroxyacyl-[ACP] + L-ornithine = a lyso-ornithine lipid + holo-[ACP] + H(+)</text>
        <dbReference type="Rhea" id="RHEA:20633"/>
        <dbReference type="Rhea" id="RHEA-COMP:9685"/>
        <dbReference type="Rhea" id="RHEA-COMP:9945"/>
        <dbReference type="ChEBI" id="CHEBI:15378"/>
        <dbReference type="ChEBI" id="CHEBI:46911"/>
        <dbReference type="ChEBI" id="CHEBI:64479"/>
        <dbReference type="ChEBI" id="CHEBI:78827"/>
        <dbReference type="ChEBI" id="CHEBI:138482"/>
        <dbReference type="EC" id="2.3.2.30"/>
    </reaction>
    <physiologicalReaction direction="left-to-right" evidence="10">
        <dbReference type="Rhea" id="RHEA:20634"/>
    </physiologicalReaction>
</comment>
<dbReference type="AlphaFoldDB" id="I8U7S4"/>
<dbReference type="SUPFAM" id="SSF55729">
    <property type="entry name" value="Acyl-CoA N-acyltransferases (Nat)"/>
    <property type="match status" value="1"/>
</dbReference>
<dbReference type="InterPro" id="IPR016181">
    <property type="entry name" value="Acyl_CoA_acyltransferase"/>
</dbReference>
<evidence type="ECO:0000256" key="7">
    <source>
        <dbReference type="ARBA" id="ARBA00039058"/>
    </source>
</evidence>
<gene>
    <name evidence="11" type="ORF">AGRI_12596</name>
</gene>
<keyword evidence="3" id="KW-0808">Transferase</keyword>